<proteinExistence type="inferred from homology"/>
<reference evidence="10" key="1">
    <citation type="submission" date="2014-04" db="EMBL/GenBank/DDBJ databases">
        <title>Evolutionary Origins and Diversification of the Mycorrhizal Mutualists.</title>
        <authorList>
            <consortium name="DOE Joint Genome Institute"/>
            <consortium name="Mycorrhizal Genomics Consortium"/>
            <person name="Kohler A."/>
            <person name="Kuo A."/>
            <person name="Nagy L.G."/>
            <person name="Floudas D."/>
            <person name="Copeland A."/>
            <person name="Barry K.W."/>
            <person name="Cichocki N."/>
            <person name="Veneault-Fourrey C."/>
            <person name="LaButti K."/>
            <person name="Lindquist E.A."/>
            <person name="Lipzen A."/>
            <person name="Lundell T."/>
            <person name="Morin E."/>
            <person name="Murat C."/>
            <person name="Riley R."/>
            <person name="Ohm R."/>
            <person name="Sun H."/>
            <person name="Tunlid A."/>
            <person name="Henrissat B."/>
            <person name="Grigoriev I.V."/>
            <person name="Hibbett D.S."/>
            <person name="Martin F."/>
        </authorList>
    </citation>
    <scope>NUCLEOTIDE SEQUENCE [LARGE SCALE GENOMIC DNA]</scope>
    <source>
        <strain evidence="10">FD-334 SS-4</strain>
    </source>
</reference>
<accession>A0A0D2PFM5</accession>
<comment type="subcellular location">
    <subcellularLocation>
        <location evidence="1 6">Nucleus</location>
    </subcellularLocation>
</comment>
<evidence type="ECO:0000256" key="2">
    <source>
        <dbReference type="ARBA" id="ARBA00006075"/>
    </source>
</evidence>
<dbReference type="OrthoDB" id="437078at2759"/>
<comment type="similarity">
    <text evidence="2 6">Belongs to the CSM3 family.</text>
</comment>
<evidence type="ECO:0000259" key="8">
    <source>
        <dbReference type="Pfam" id="PF07962"/>
    </source>
</evidence>
<comment type="function">
    <text evidence="6">Plays an important role in the control of DNA replication and the maintenance of replication fork stability.</text>
</comment>
<keyword evidence="5 6" id="KW-0131">Cell cycle</keyword>
<feature type="region of interest" description="Disordered" evidence="7">
    <location>
        <begin position="26"/>
        <end position="70"/>
    </location>
</feature>
<dbReference type="GO" id="GO:0003677">
    <property type="term" value="F:DNA binding"/>
    <property type="evidence" value="ECO:0007669"/>
    <property type="project" value="TreeGrafter"/>
</dbReference>
<dbReference type="Pfam" id="PF07962">
    <property type="entry name" value="Swi3"/>
    <property type="match status" value="1"/>
</dbReference>
<sequence length="402" mass="44159">MASLDSIWDEPATEVSQVVEITSDDELSAPKASKRPRAALFLSDSDEDVDIAGPSRQARGAPVPPPPDIDIDALFADIDDDDLNLAPLPARIDEAAATREAEARHRRNMPASTLLEILPSGSPSRDNDGSPNKRSEDKGNDEKKARRKIFKLDENRLLGPNGFPQLIKMTKDFRIKGKGHEATDLNRILQTYQYWSHQLYPKTQFRDTVERVEKLTHSRRMNVALSVWRDEAHGVQRKGAEDDDNNEDLGHADQADDELMDTDDLHPRPRSSSVPSSRVSSPPATSEAENDGPLRPTVEAPNAASQHGEEDEDEAFWRSMDDFGGDSFGAHAAPPAPVAPRAPVVDDDDDDMWDIINEMEQSTAVKSAAPSAGPAPPASPMPVIVPVTGEPEPDDDWDDMYV</sequence>
<dbReference type="GO" id="GO:0043111">
    <property type="term" value="P:replication fork arrest"/>
    <property type="evidence" value="ECO:0007669"/>
    <property type="project" value="TreeGrafter"/>
</dbReference>
<name>A0A0D2PFM5_HYPSF</name>
<dbReference type="AlphaFoldDB" id="A0A0D2PFM5"/>
<dbReference type="EMBL" id="KN817524">
    <property type="protein sequence ID" value="KJA27356.1"/>
    <property type="molecule type" value="Genomic_DNA"/>
</dbReference>
<evidence type="ECO:0000313" key="10">
    <source>
        <dbReference type="Proteomes" id="UP000054270"/>
    </source>
</evidence>
<dbReference type="InterPro" id="IPR040038">
    <property type="entry name" value="TIPIN/Csm3/Swi3"/>
</dbReference>
<dbReference type="PANTHER" id="PTHR13220:SF11">
    <property type="entry name" value="TIMELESS-INTERACTING PROTEIN"/>
    <property type="match status" value="1"/>
</dbReference>
<dbReference type="GO" id="GO:0000076">
    <property type="term" value="P:DNA replication checkpoint signaling"/>
    <property type="evidence" value="ECO:0007669"/>
    <property type="project" value="UniProtKB-UniRule"/>
</dbReference>
<evidence type="ECO:0000313" key="9">
    <source>
        <dbReference type="EMBL" id="KJA27356.1"/>
    </source>
</evidence>
<dbReference type="InterPro" id="IPR012923">
    <property type="entry name" value="Csm3"/>
</dbReference>
<feature type="compositionally biased region" description="Low complexity" evidence="7">
    <location>
        <begin position="270"/>
        <end position="283"/>
    </location>
</feature>
<keyword evidence="3 6" id="KW-0227">DNA damage</keyword>
<evidence type="ECO:0000256" key="7">
    <source>
        <dbReference type="SAM" id="MobiDB-lite"/>
    </source>
</evidence>
<feature type="compositionally biased region" description="Basic and acidic residues" evidence="7">
    <location>
        <begin position="125"/>
        <end position="145"/>
    </location>
</feature>
<organism evidence="9 10">
    <name type="scientific">Hypholoma sublateritium (strain FD-334 SS-4)</name>
    <dbReference type="NCBI Taxonomy" id="945553"/>
    <lineage>
        <taxon>Eukaryota</taxon>
        <taxon>Fungi</taxon>
        <taxon>Dikarya</taxon>
        <taxon>Basidiomycota</taxon>
        <taxon>Agaricomycotina</taxon>
        <taxon>Agaricomycetes</taxon>
        <taxon>Agaricomycetidae</taxon>
        <taxon>Agaricales</taxon>
        <taxon>Agaricineae</taxon>
        <taxon>Strophariaceae</taxon>
        <taxon>Hypholoma</taxon>
    </lineage>
</organism>
<feature type="compositionally biased region" description="Acidic residues" evidence="7">
    <location>
        <begin position="391"/>
        <end position="402"/>
    </location>
</feature>
<feature type="region of interest" description="Disordered" evidence="7">
    <location>
        <begin position="97"/>
        <end position="145"/>
    </location>
</feature>
<dbReference type="OMA" id="DEGWDEM"/>
<evidence type="ECO:0000256" key="5">
    <source>
        <dbReference type="ARBA" id="ARBA00023306"/>
    </source>
</evidence>
<protein>
    <recommendedName>
        <fullName evidence="6">Chromosome segregation in meiosis protein</fullName>
    </recommendedName>
</protein>
<evidence type="ECO:0000256" key="6">
    <source>
        <dbReference type="RuleBase" id="RU366049"/>
    </source>
</evidence>
<gene>
    <name evidence="9" type="ORF">HYPSUDRAFT_35226</name>
</gene>
<dbReference type="Proteomes" id="UP000054270">
    <property type="component" value="Unassembled WGS sequence"/>
</dbReference>
<evidence type="ECO:0000256" key="4">
    <source>
        <dbReference type="ARBA" id="ARBA00023242"/>
    </source>
</evidence>
<dbReference type="GO" id="GO:0031297">
    <property type="term" value="P:replication fork processing"/>
    <property type="evidence" value="ECO:0007669"/>
    <property type="project" value="UniProtKB-UniRule"/>
</dbReference>
<dbReference type="GO" id="GO:0006974">
    <property type="term" value="P:DNA damage response"/>
    <property type="evidence" value="ECO:0007669"/>
    <property type="project" value="UniProtKB-KW"/>
</dbReference>
<dbReference type="PANTHER" id="PTHR13220">
    <property type="entry name" value="TIMELESS INTERACTING-RELATED"/>
    <property type="match status" value="1"/>
</dbReference>
<evidence type="ECO:0000256" key="3">
    <source>
        <dbReference type="ARBA" id="ARBA00022763"/>
    </source>
</evidence>
<keyword evidence="4 6" id="KW-0539">Nucleus</keyword>
<dbReference type="GO" id="GO:0031298">
    <property type="term" value="C:replication fork protection complex"/>
    <property type="evidence" value="ECO:0007669"/>
    <property type="project" value="TreeGrafter"/>
</dbReference>
<dbReference type="STRING" id="945553.A0A0D2PFM5"/>
<feature type="region of interest" description="Disordered" evidence="7">
    <location>
        <begin position="259"/>
        <end position="402"/>
    </location>
</feature>
<evidence type="ECO:0000256" key="1">
    <source>
        <dbReference type="ARBA" id="ARBA00004123"/>
    </source>
</evidence>
<keyword evidence="10" id="KW-1185">Reference proteome</keyword>
<feature type="domain" description="Chromosome segregation in meiosis protein 3" evidence="8">
    <location>
        <begin position="151"/>
        <end position="232"/>
    </location>
</feature>